<keyword evidence="11" id="KW-0648">Protein biosynthesis</keyword>
<keyword evidence="8" id="KW-0804">Transcription</keyword>
<dbReference type="Gene3D" id="1.20.5.650">
    <property type="entry name" value="Single helix bin"/>
    <property type="match status" value="1"/>
</dbReference>
<keyword evidence="7" id="KW-0010">Activator</keyword>
<evidence type="ECO:0000256" key="7">
    <source>
        <dbReference type="ARBA" id="ARBA00023159"/>
    </source>
</evidence>
<organism evidence="11 12">
    <name type="scientific">Pseudoloma neurophilia</name>
    <dbReference type="NCBI Taxonomy" id="146866"/>
    <lineage>
        <taxon>Eukaryota</taxon>
        <taxon>Fungi</taxon>
        <taxon>Fungi incertae sedis</taxon>
        <taxon>Microsporidia</taxon>
        <taxon>Pseudoloma</taxon>
    </lineage>
</organism>
<dbReference type="GO" id="GO:0001006">
    <property type="term" value="F:RNA polymerase III type 3 promoter sequence-specific DNA binding"/>
    <property type="evidence" value="ECO:0007669"/>
    <property type="project" value="EnsemblFungi"/>
</dbReference>
<dbReference type="GO" id="GO:0008270">
    <property type="term" value="F:zinc ion binding"/>
    <property type="evidence" value="ECO:0007669"/>
    <property type="project" value="UniProtKB-KW"/>
</dbReference>
<keyword evidence="11" id="KW-0396">Initiation factor</keyword>
<dbReference type="AlphaFoldDB" id="A0A0R0M2M9"/>
<dbReference type="GO" id="GO:0017025">
    <property type="term" value="F:TBP-class protein binding"/>
    <property type="evidence" value="ECO:0007669"/>
    <property type="project" value="InterPro"/>
</dbReference>
<comment type="subcellular location">
    <subcellularLocation>
        <location evidence="1">Nucleus</location>
    </subcellularLocation>
</comment>
<keyword evidence="4" id="KW-0863">Zinc-finger</keyword>
<keyword evidence="6" id="KW-0805">Transcription regulation</keyword>
<proteinExistence type="inferred from homology"/>
<evidence type="ECO:0000256" key="6">
    <source>
        <dbReference type="ARBA" id="ARBA00023015"/>
    </source>
</evidence>
<keyword evidence="3" id="KW-0479">Metal-binding</keyword>
<evidence type="ECO:0000256" key="9">
    <source>
        <dbReference type="ARBA" id="ARBA00023242"/>
    </source>
</evidence>
<dbReference type="InterPro" id="IPR000812">
    <property type="entry name" value="TFIIB"/>
</dbReference>
<dbReference type="InterPro" id="IPR013763">
    <property type="entry name" value="Cyclin-like_dom"/>
</dbReference>
<protein>
    <submittedName>
        <fullName evidence="11">Transcription initiation factor TFIIIB, Brf1 subunit</fullName>
    </submittedName>
</protein>
<dbReference type="PANTHER" id="PTHR11618:SF4">
    <property type="entry name" value="TRANSCRIPTION FACTOR IIIB 90 KDA SUBUNIT"/>
    <property type="match status" value="1"/>
</dbReference>
<accession>A0A0R0M2M9</accession>
<dbReference type="Pfam" id="PF07741">
    <property type="entry name" value="BRF1"/>
    <property type="match status" value="1"/>
</dbReference>
<keyword evidence="5" id="KW-0862">Zinc</keyword>
<comment type="similarity">
    <text evidence="2">Belongs to the TFIIB family.</text>
</comment>
<dbReference type="OrthoDB" id="511529at2759"/>
<evidence type="ECO:0000256" key="2">
    <source>
        <dbReference type="ARBA" id="ARBA00010857"/>
    </source>
</evidence>
<dbReference type="InterPro" id="IPR011665">
    <property type="entry name" value="BRF1_TBP-bd_dom"/>
</dbReference>
<dbReference type="InterPro" id="IPR036915">
    <property type="entry name" value="Cyclin-like_sf"/>
</dbReference>
<evidence type="ECO:0000313" key="12">
    <source>
        <dbReference type="Proteomes" id="UP000051530"/>
    </source>
</evidence>
<dbReference type="SMART" id="SM00385">
    <property type="entry name" value="CYCLIN"/>
    <property type="match status" value="2"/>
</dbReference>
<feature type="domain" description="Cyclin-like" evidence="10">
    <location>
        <begin position="80"/>
        <end position="161"/>
    </location>
</feature>
<name>A0A0R0M2M9_9MICR</name>
<dbReference type="Pfam" id="PF00382">
    <property type="entry name" value="TFIIB"/>
    <property type="match status" value="2"/>
</dbReference>
<dbReference type="GO" id="GO:0006384">
    <property type="term" value="P:transcription initiation at RNA polymerase III promoter"/>
    <property type="evidence" value="ECO:0007669"/>
    <property type="project" value="EnsemblFungi"/>
</dbReference>
<dbReference type="InterPro" id="IPR013150">
    <property type="entry name" value="TFIIB_cyclin"/>
</dbReference>
<dbReference type="GO" id="GO:0003743">
    <property type="term" value="F:translation initiation factor activity"/>
    <property type="evidence" value="ECO:0007669"/>
    <property type="project" value="UniProtKB-KW"/>
</dbReference>
<comment type="caution">
    <text evidence="11">The sequence shown here is derived from an EMBL/GenBank/DDBJ whole genome shotgun (WGS) entry which is preliminary data.</text>
</comment>
<dbReference type="EMBL" id="LGUB01000247">
    <property type="protein sequence ID" value="KRH93695.1"/>
    <property type="molecule type" value="Genomic_DNA"/>
</dbReference>
<dbReference type="GO" id="GO:0097550">
    <property type="term" value="C:transcription preinitiation complex"/>
    <property type="evidence" value="ECO:0007669"/>
    <property type="project" value="TreeGrafter"/>
</dbReference>
<dbReference type="GO" id="GO:0005634">
    <property type="term" value="C:nucleus"/>
    <property type="evidence" value="ECO:0007669"/>
    <property type="project" value="UniProtKB-SubCell"/>
</dbReference>
<evidence type="ECO:0000256" key="5">
    <source>
        <dbReference type="ARBA" id="ARBA00022833"/>
    </source>
</evidence>
<evidence type="ECO:0000256" key="8">
    <source>
        <dbReference type="ARBA" id="ARBA00023163"/>
    </source>
</evidence>
<reference evidence="11 12" key="1">
    <citation type="submission" date="2015-07" db="EMBL/GenBank/DDBJ databases">
        <title>The genome of Pseudoloma neurophilia, a relevant intracellular parasite of the zebrafish.</title>
        <authorList>
            <person name="Ndikumana S."/>
            <person name="Pelin A."/>
            <person name="Sanders J."/>
            <person name="Corradi N."/>
        </authorList>
    </citation>
    <scope>NUCLEOTIDE SEQUENCE [LARGE SCALE GENOMIC DNA]</scope>
    <source>
        <strain evidence="11 12">MK1</strain>
    </source>
</reference>
<sequence>MHNLKCTACGSMNFEENTQSEHAICKNCGALNEEAFMTSALNFTETNGVSQLNGEIIRMTDTYAKVGSSFIRSTNFQIQNQINSICDSMGLPSEVAQSAFRWYKLSLQANLTKGRSISYTLSACIYIVCRQEKIPHLLLDFANLLELNVFKIGAIFMKIVIFLNIKVPLIDPSLFLSRFFKKLELQNMEILNLANRLTARMKRDWIVTGRRPNNLCGAALVIASRIHNEERTISEVAKVVCASPATINTRLVEISQTESANLSITDFKNIWLEKEEDPPITKLQNQLSENKMLESVILTPASEMDIDEDFTFDHDFMNSFQYEDEAIESNEIEDFILTENESKAKENIWNNMFDEYLKSRPLRTQKKKEPKKVKKNIEYETVEDALKDVLKDKRMTTKINYDALKDLFD</sequence>
<dbReference type="CDD" id="cd20554">
    <property type="entry name" value="CYCLIN_TFIIIB90_rpt2"/>
    <property type="match status" value="1"/>
</dbReference>
<evidence type="ECO:0000256" key="1">
    <source>
        <dbReference type="ARBA" id="ARBA00004123"/>
    </source>
</evidence>
<dbReference type="VEuPathDB" id="MicrosporidiaDB:M153_6490004380"/>
<feature type="domain" description="Cyclin-like" evidence="10">
    <location>
        <begin position="174"/>
        <end position="256"/>
    </location>
</feature>
<evidence type="ECO:0000313" key="11">
    <source>
        <dbReference type="EMBL" id="KRH93695.1"/>
    </source>
</evidence>
<gene>
    <name evidence="11" type="ORF">M153_6490004380</name>
</gene>
<evidence type="ECO:0000259" key="10">
    <source>
        <dbReference type="SMART" id="SM00385"/>
    </source>
</evidence>
<dbReference type="GO" id="GO:0000126">
    <property type="term" value="C:transcription factor TFIIIB complex"/>
    <property type="evidence" value="ECO:0007669"/>
    <property type="project" value="EnsemblFungi"/>
</dbReference>
<keyword evidence="12" id="KW-1185">Reference proteome</keyword>
<evidence type="ECO:0000256" key="3">
    <source>
        <dbReference type="ARBA" id="ARBA00022723"/>
    </source>
</evidence>
<dbReference type="CDD" id="cd20553">
    <property type="entry name" value="CYCLIN_TFIIIB90_rpt1"/>
    <property type="match status" value="1"/>
</dbReference>
<dbReference type="GO" id="GO:0070897">
    <property type="term" value="P:transcription preinitiation complex assembly"/>
    <property type="evidence" value="ECO:0007669"/>
    <property type="project" value="InterPro"/>
</dbReference>
<evidence type="ECO:0000256" key="4">
    <source>
        <dbReference type="ARBA" id="ARBA00022771"/>
    </source>
</evidence>
<dbReference type="SUPFAM" id="SSF57783">
    <property type="entry name" value="Zinc beta-ribbon"/>
    <property type="match status" value="1"/>
</dbReference>
<keyword evidence="9" id="KW-0539">Nucleus</keyword>
<dbReference type="SUPFAM" id="SSF47954">
    <property type="entry name" value="Cyclin-like"/>
    <property type="match status" value="2"/>
</dbReference>
<dbReference type="PRINTS" id="PR00685">
    <property type="entry name" value="TIFACTORIIB"/>
</dbReference>
<dbReference type="GO" id="GO:0000995">
    <property type="term" value="F:RNA polymerase III general transcription initiation factor activity"/>
    <property type="evidence" value="ECO:0007669"/>
    <property type="project" value="EnsemblFungi"/>
</dbReference>
<dbReference type="PANTHER" id="PTHR11618">
    <property type="entry name" value="TRANSCRIPTION INITIATION FACTOR IIB-RELATED"/>
    <property type="match status" value="1"/>
</dbReference>
<dbReference type="Proteomes" id="UP000051530">
    <property type="component" value="Unassembled WGS sequence"/>
</dbReference>
<dbReference type="Gene3D" id="1.10.472.10">
    <property type="entry name" value="Cyclin-like"/>
    <property type="match status" value="2"/>
</dbReference>